<sequence>MIKETLLSTPNPKGGFQTLPFIIANEAFERMASVGLMPNMILYLTREYGMETARGVNILFIWSAATNFMPVIGAFLADSYVGRYHMISCGSIASLLDYETLI</sequence>
<protein>
    <submittedName>
        <fullName evidence="1">Uncharacterized protein</fullName>
    </submittedName>
</protein>
<name>A0ACC1AVD8_9ROSI</name>
<dbReference type="EMBL" id="CM047904">
    <property type="protein sequence ID" value="KAJ0090631.1"/>
    <property type="molecule type" value="Genomic_DNA"/>
</dbReference>
<proteinExistence type="predicted"/>
<organism evidence="1 2">
    <name type="scientific">Pistacia atlantica</name>
    <dbReference type="NCBI Taxonomy" id="434234"/>
    <lineage>
        <taxon>Eukaryota</taxon>
        <taxon>Viridiplantae</taxon>
        <taxon>Streptophyta</taxon>
        <taxon>Embryophyta</taxon>
        <taxon>Tracheophyta</taxon>
        <taxon>Spermatophyta</taxon>
        <taxon>Magnoliopsida</taxon>
        <taxon>eudicotyledons</taxon>
        <taxon>Gunneridae</taxon>
        <taxon>Pentapetalae</taxon>
        <taxon>rosids</taxon>
        <taxon>malvids</taxon>
        <taxon>Sapindales</taxon>
        <taxon>Anacardiaceae</taxon>
        <taxon>Pistacia</taxon>
    </lineage>
</organism>
<evidence type="ECO:0000313" key="1">
    <source>
        <dbReference type="EMBL" id="KAJ0090631.1"/>
    </source>
</evidence>
<reference evidence="2" key="1">
    <citation type="journal article" date="2023" name="G3 (Bethesda)">
        <title>Genome assembly and association tests identify interacting loci associated with vigor, precocity, and sex in interspecific pistachio rootstocks.</title>
        <authorList>
            <person name="Palmer W."/>
            <person name="Jacygrad E."/>
            <person name="Sagayaradj S."/>
            <person name="Cavanaugh K."/>
            <person name="Han R."/>
            <person name="Bertier L."/>
            <person name="Beede B."/>
            <person name="Kafkas S."/>
            <person name="Golino D."/>
            <person name="Preece J."/>
            <person name="Michelmore R."/>
        </authorList>
    </citation>
    <scope>NUCLEOTIDE SEQUENCE [LARGE SCALE GENOMIC DNA]</scope>
</reference>
<comment type="caution">
    <text evidence="1">The sequence shown here is derived from an EMBL/GenBank/DDBJ whole genome shotgun (WGS) entry which is preliminary data.</text>
</comment>
<evidence type="ECO:0000313" key="2">
    <source>
        <dbReference type="Proteomes" id="UP001164250"/>
    </source>
</evidence>
<keyword evidence="2" id="KW-1185">Reference proteome</keyword>
<accession>A0ACC1AVD8</accession>
<gene>
    <name evidence="1" type="ORF">Patl1_12910</name>
</gene>
<dbReference type="Proteomes" id="UP001164250">
    <property type="component" value="Chromosome 8"/>
</dbReference>